<protein>
    <recommendedName>
        <fullName evidence="5">DUF2871 domain-containing protein</fullName>
    </recommendedName>
</protein>
<feature type="transmembrane region" description="Helical" evidence="2">
    <location>
        <begin position="41"/>
        <end position="61"/>
    </location>
</feature>
<reference evidence="3 4" key="1">
    <citation type="journal article" date="2004" name="Science">
        <title>The complete genome sequence of Propionibacterium acnes, a commensal of human skin.</title>
        <authorList>
            <person name="Bruggemann H."/>
            <person name="Henne A."/>
            <person name="Hoster F."/>
            <person name="Liesegang H."/>
            <person name="Wiezer A."/>
            <person name="Strittmatter A."/>
            <person name="Hujer S."/>
            <person name="Durre P."/>
            <person name="Gottschalk G."/>
        </authorList>
    </citation>
    <scope>NUCLEOTIDE SEQUENCE [LARGE SCALE GENOMIC DNA]</scope>
    <source>
        <strain evidence="4">DSM 16379 / KPA171202</strain>
    </source>
</reference>
<feature type="compositionally biased region" description="Basic residues" evidence="1">
    <location>
        <begin position="116"/>
        <end position="127"/>
    </location>
</feature>
<keyword evidence="2" id="KW-0812">Transmembrane</keyword>
<dbReference type="Pfam" id="PF11070">
    <property type="entry name" value="DUF2871"/>
    <property type="match status" value="1"/>
</dbReference>
<dbReference type="InterPro" id="IPR021299">
    <property type="entry name" value="DUF2871"/>
</dbReference>
<keyword evidence="2" id="KW-1133">Transmembrane helix</keyword>
<dbReference type="KEGG" id="pac:PPA2360"/>
<evidence type="ECO:0000313" key="3">
    <source>
        <dbReference type="EMBL" id="AAT83319.1"/>
    </source>
</evidence>
<feature type="compositionally biased region" description="Polar residues" evidence="1">
    <location>
        <begin position="133"/>
        <end position="142"/>
    </location>
</feature>
<dbReference type="Proteomes" id="UP000000603">
    <property type="component" value="Chromosome"/>
</dbReference>
<proteinExistence type="predicted"/>
<feature type="region of interest" description="Disordered" evidence="1">
    <location>
        <begin position="116"/>
        <end position="142"/>
    </location>
</feature>
<evidence type="ECO:0000256" key="2">
    <source>
        <dbReference type="SAM" id="Phobius"/>
    </source>
</evidence>
<evidence type="ECO:0000256" key="1">
    <source>
        <dbReference type="SAM" id="MobiDB-lite"/>
    </source>
</evidence>
<dbReference type="EMBL" id="AE017283">
    <property type="protein sequence ID" value="AAT83319.1"/>
    <property type="molecule type" value="Genomic_DNA"/>
</dbReference>
<evidence type="ECO:0000313" key="4">
    <source>
        <dbReference type="Proteomes" id="UP000000603"/>
    </source>
</evidence>
<organism evidence="3 4">
    <name type="scientific">Cutibacterium acnes (strain DSM 16379 / KPA171202)</name>
    <name type="common">Propionibacterium acnes</name>
    <dbReference type="NCBI Taxonomy" id="267747"/>
    <lineage>
        <taxon>Bacteria</taxon>
        <taxon>Bacillati</taxon>
        <taxon>Actinomycetota</taxon>
        <taxon>Actinomycetes</taxon>
        <taxon>Propionibacteriales</taxon>
        <taxon>Propionibacteriaceae</taxon>
        <taxon>Cutibacterium</taxon>
    </lineage>
</organism>
<sequence length="182" mass="20350">MRSLKKLAICATTWLVIGLLGGVFSREFTKAHDVTAWTQLKVVHTHSLALGFMLTLIVLLVERAFALSHHRGAFAFLGIQPWPPADDRNARRARHDTGQRTSRRLPCDLRYCGSRPHRPVRRSRRPHGGPVHITSNGQKLGTAHDQSLTLKQAATTRHIAYISGHHHDGSHGYNGWRITPAT</sequence>
<evidence type="ECO:0008006" key="5">
    <source>
        <dbReference type="Google" id="ProtNLM"/>
    </source>
</evidence>
<dbReference type="HOGENOM" id="CLU_127097_0_0_11"/>
<keyword evidence="2" id="KW-0472">Membrane</keyword>
<dbReference type="EnsemblBacteria" id="AAT83319">
    <property type="protein sequence ID" value="AAT83319"/>
    <property type="gene ID" value="PPA2360"/>
</dbReference>
<accession>Q6A7E6</accession>
<dbReference type="AlphaFoldDB" id="Q6A7E6"/>
<name>Q6A7E6_CUTAK</name>
<gene>
    <name evidence="3" type="ordered locus">PPA2360</name>
</gene>